<sequence>MKKYLFLPLTAIFLMLAACSGNSAAAPSAAATPSPTPSAVQTEELADTPEWGDQTFAQTFSAEDGTAAMTASYTLPKIKNAQNVPAWQTINAWYEDKGKALLENVQESGSQALDDLNIARTMKYEFEPYADEETWKRLDTPSDSIVSILRTHYMSMGGASPTTFYFAETFDLESGKKLTLDDIFTVPAEKYLKRIHAAINKQNNASKTPVEAGGLGDEFNAEYFYLTEDSLVIFYQEGTFGGGMGTLEFAIPYKDMEDILTAW</sequence>
<dbReference type="InterPro" id="IPR021729">
    <property type="entry name" value="DUF3298"/>
</dbReference>
<accession>A0A644X832</accession>
<dbReference type="Pfam" id="PF11738">
    <property type="entry name" value="DUF3298"/>
    <property type="match status" value="1"/>
</dbReference>
<dbReference type="InterPro" id="IPR037126">
    <property type="entry name" value="PdaC/RsiV-like_sf"/>
</dbReference>
<comment type="caution">
    <text evidence="2">The sequence shown here is derived from an EMBL/GenBank/DDBJ whole genome shotgun (WGS) entry which is preliminary data.</text>
</comment>
<dbReference type="EMBL" id="VSSQ01001940">
    <property type="protein sequence ID" value="MPM12229.1"/>
    <property type="molecule type" value="Genomic_DNA"/>
</dbReference>
<evidence type="ECO:0000259" key="1">
    <source>
        <dbReference type="Pfam" id="PF11738"/>
    </source>
</evidence>
<organism evidence="2">
    <name type="scientific">bioreactor metagenome</name>
    <dbReference type="NCBI Taxonomy" id="1076179"/>
    <lineage>
        <taxon>unclassified sequences</taxon>
        <taxon>metagenomes</taxon>
        <taxon>ecological metagenomes</taxon>
    </lineage>
</organism>
<name>A0A644X832_9ZZZZ</name>
<dbReference type="AlphaFoldDB" id="A0A644X832"/>
<feature type="domain" description="DUF3298" evidence="1">
    <location>
        <begin position="181"/>
        <end position="254"/>
    </location>
</feature>
<dbReference type="Gene3D" id="3.30.565.40">
    <property type="entry name" value="Fervidobacterium nodosum Rt17-B1 like"/>
    <property type="match status" value="1"/>
</dbReference>
<evidence type="ECO:0000313" key="2">
    <source>
        <dbReference type="EMBL" id="MPM12229.1"/>
    </source>
</evidence>
<gene>
    <name evidence="2" type="ORF">SDC9_58581</name>
</gene>
<dbReference type="PROSITE" id="PS51257">
    <property type="entry name" value="PROKAR_LIPOPROTEIN"/>
    <property type="match status" value="1"/>
</dbReference>
<reference evidence="2" key="1">
    <citation type="submission" date="2019-08" db="EMBL/GenBank/DDBJ databases">
        <authorList>
            <person name="Kucharzyk K."/>
            <person name="Murdoch R.W."/>
            <person name="Higgins S."/>
            <person name="Loffler F."/>
        </authorList>
    </citation>
    <scope>NUCLEOTIDE SEQUENCE</scope>
</reference>
<protein>
    <recommendedName>
        <fullName evidence="1">DUF3298 domain-containing protein</fullName>
    </recommendedName>
</protein>
<proteinExistence type="predicted"/>
<dbReference type="Gene3D" id="3.90.640.20">
    <property type="entry name" value="Heat-shock cognate protein, ATPase"/>
    <property type="match status" value="1"/>
</dbReference>